<sequence length="42" mass="4590">MQIVIQKTGTIQLICVIGTAGYTRVVSSVRKAFECLLTRCTS</sequence>
<gene>
    <name evidence="1" type="primary">Mo06272</name>
    <name evidence="1" type="ORF">E5Q_06272</name>
</gene>
<keyword evidence="2" id="KW-1185">Reference proteome</keyword>
<dbReference type="HOGENOM" id="CLU_3260694_0_0_1"/>
<protein>
    <submittedName>
        <fullName evidence="1">Uncharacterized protein</fullName>
    </submittedName>
</protein>
<name>G7E8V3_MIXOS</name>
<proteinExistence type="predicted"/>
<reference evidence="1 2" key="2">
    <citation type="journal article" date="2012" name="Open Biol.">
        <title>Characteristics of nucleosomes and linker DNA regions on the genome of the basidiomycete Mixia osmundae revealed by mono- and dinucleosome mapping.</title>
        <authorList>
            <person name="Nishida H."/>
            <person name="Kondo S."/>
            <person name="Matsumoto T."/>
            <person name="Suzuki Y."/>
            <person name="Yoshikawa H."/>
            <person name="Taylor T.D."/>
            <person name="Sugiyama J."/>
        </authorList>
    </citation>
    <scope>NUCLEOTIDE SEQUENCE [LARGE SCALE GENOMIC DNA]</scope>
    <source>
        <strain evidence="2">CBS 9802 / IAM 14324 / JCM 22182 / KY 12970</strain>
    </source>
</reference>
<reference evidence="1 2" key="1">
    <citation type="journal article" date="2011" name="J. Gen. Appl. Microbiol.">
        <title>Draft genome sequencing of the enigmatic basidiomycete Mixia osmundae.</title>
        <authorList>
            <person name="Nishida H."/>
            <person name="Nagatsuka Y."/>
            <person name="Sugiyama J."/>
        </authorList>
    </citation>
    <scope>NUCLEOTIDE SEQUENCE [LARGE SCALE GENOMIC DNA]</scope>
    <source>
        <strain evidence="2">CBS 9802 / IAM 14324 / JCM 22182 / KY 12970</strain>
    </source>
</reference>
<dbReference type="AlphaFoldDB" id="G7E8V3"/>
<evidence type="ECO:0000313" key="1">
    <source>
        <dbReference type="EMBL" id="GAA99571.1"/>
    </source>
</evidence>
<evidence type="ECO:0000313" key="2">
    <source>
        <dbReference type="Proteomes" id="UP000009131"/>
    </source>
</evidence>
<comment type="caution">
    <text evidence="1">The sequence shown here is derived from an EMBL/GenBank/DDBJ whole genome shotgun (WGS) entry which is preliminary data.</text>
</comment>
<organism evidence="1 2">
    <name type="scientific">Mixia osmundae (strain CBS 9802 / IAM 14324 / JCM 22182 / KY 12970)</name>
    <dbReference type="NCBI Taxonomy" id="764103"/>
    <lineage>
        <taxon>Eukaryota</taxon>
        <taxon>Fungi</taxon>
        <taxon>Dikarya</taxon>
        <taxon>Basidiomycota</taxon>
        <taxon>Pucciniomycotina</taxon>
        <taxon>Mixiomycetes</taxon>
        <taxon>Mixiales</taxon>
        <taxon>Mixiaceae</taxon>
        <taxon>Mixia</taxon>
    </lineage>
</organism>
<dbReference type="Proteomes" id="UP000009131">
    <property type="component" value="Unassembled WGS sequence"/>
</dbReference>
<dbReference type="InParanoid" id="G7E8V3"/>
<accession>G7E8V3</accession>
<dbReference type="EMBL" id="BABT02000220">
    <property type="protein sequence ID" value="GAA99571.1"/>
    <property type="molecule type" value="Genomic_DNA"/>
</dbReference>